<dbReference type="InterPro" id="IPR002130">
    <property type="entry name" value="Cyclophilin-type_PPIase_dom"/>
</dbReference>
<dbReference type="GO" id="GO:0003723">
    <property type="term" value="F:RNA binding"/>
    <property type="evidence" value="ECO:0007669"/>
    <property type="project" value="UniProtKB-UniRule"/>
</dbReference>
<dbReference type="Pfam" id="PF00076">
    <property type="entry name" value="RRM_1"/>
    <property type="match status" value="1"/>
</dbReference>
<dbReference type="GO" id="GO:0003755">
    <property type="term" value="F:peptidyl-prolyl cis-trans isomerase activity"/>
    <property type="evidence" value="ECO:0007669"/>
    <property type="project" value="UniProtKB-UniRule"/>
</dbReference>
<evidence type="ECO:0000259" key="11">
    <source>
        <dbReference type="PROSITE" id="PS50072"/>
    </source>
</evidence>
<dbReference type="Gene3D" id="2.40.100.10">
    <property type="entry name" value="Cyclophilin-like"/>
    <property type="match status" value="1"/>
</dbReference>
<keyword evidence="8 10" id="KW-0539">Nucleus</keyword>
<dbReference type="PROSITE" id="PS50072">
    <property type="entry name" value="CSA_PPIASE_2"/>
    <property type="match status" value="1"/>
</dbReference>
<evidence type="ECO:0000256" key="10">
    <source>
        <dbReference type="RuleBase" id="RU365081"/>
    </source>
</evidence>
<dbReference type="Proteomes" id="UP000748756">
    <property type="component" value="Unassembled WGS sequence"/>
</dbReference>
<dbReference type="EC" id="5.2.1.8" evidence="10"/>
<comment type="caution">
    <text evidence="13">The sequence shown here is derived from an EMBL/GenBank/DDBJ whole genome shotgun (WGS) entry which is preliminary data.</text>
</comment>
<evidence type="ECO:0000256" key="2">
    <source>
        <dbReference type="ARBA" id="ARBA00002388"/>
    </source>
</evidence>
<dbReference type="InterPro" id="IPR035538">
    <property type="entry name" value="Cyclophilin_PPIL4"/>
</dbReference>
<dbReference type="PANTHER" id="PTHR45843">
    <property type="entry name" value="PEPTIDYL-PROLYL CIS-TRANS ISOMERASE-LIKE 4"/>
    <property type="match status" value="1"/>
</dbReference>
<keyword evidence="14" id="KW-1185">Reference proteome</keyword>
<evidence type="ECO:0000313" key="14">
    <source>
        <dbReference type="Proteomes" id="UP000748756"/>
    </source>
</evidence>
<evidence type="ECO:0000256" key="4">
    <source>
        <dbReference type="ARBA" id="ARBA00010739"/>
    </source>
</evidence>
<dbReference type="InterPro" id="IPR035542">
    <property type="entry name" value="CRIP"/>
</dbReference>
<keyword evidence="7 10" id="KW-0413">Isomerase</keyword>
<evidence type="ECO:0000256" key="9">
    <source>
        <dbReference type="PROSITE-ProRule" id="PRU00176"/>
    </source>
</evidence>
<dbReference type="Pfam" id="PF00160">
    <property type="entry name" value="Pro_isomerase"/>
    <property type="match status" value="2"/>
</dbReference>
<dbReference type="GO" id="GO:0005634">
    <property type="term" value="C:nucleus"/>
    <property type="evidence" value="ECO:0007669"/>
    <property type="project" value="UniProtKB-SubCell"/>
</dbReference>
<dbReference type="PRINTS" id="PR00153">
    <property type="entry name" value="CSAPPISMRASE"/>
</dbReference>
<feature type="domain" description="RRM" evidence="12">
    <location>
        <begin position="262"/>
        <end position="340"/>
    </location>
</feature>
<comment type="similarity">
    <text evidence="4 10">Belongs to the cyclophilin-type PPIase family. PPIL4 subfamily.</text>
</comment>
<protein>
    <recommendedName>
        <fullName evidence="10">Peptidyl-prolyl cis-trans isomerase</fullName>
        <shortName evidence="10">PPIase</shortName>
        <ecNumber evidence="10">5.2.1.8</ecNumber>
    </recommendedName>
</protein>
<evidence type="ECO:0000256" key="5">
    <source>
        <dbReference type="ARBA" id="ARBA00022884"/>
    </source>
</evidence>
<dbReference type="InterPro" id="IPR000504">
    <property type="entry name" value="RRM_dom"/>
</dbReference>
<evidence type="ECO:0000256" key="1">
    <source>
        <dbReference type="ARBA" id="ARBA00000971"/>
    </source>
</evidence>
<sequence length="521" mass="56939">MSVLIETSVGDVVIDLYTKEAPTTCLNFLKLCKVKYYNFCCFHNVQRDFMIQTGDPTATGKGGESVFSLLDSNTLHKKYLPAEIHPKLKHRERGTVSMAIAGASTGAQQDVNNVLGAGAGDAGAGGVIGSQFFITMGENLDYLDGKYTVFGKVAEGMEVLEKINAAYTDSEFRPFKDIRIKHTIVLDDPFPDPEGLIVPDESPLPTQAMLDTVRIGDDEEIESLLPPEEEERIRRQKEAQARALTLEMVGDLPFAEIKPPENVLFVAQLNPATRSEDLELIFSRFGLILSCEVIRDKKTGDSLCYAFIEFEKEEECSEAYFKMNNVLIDDRRIHVDFSQSVSKLHKDWMVKKVGAKKGGGVAEDLNLEQRSRIWSLTTIGQVRDLAAAGMEGVDGALIETTIEIGIGIGSVIETVRAAMIIIIETVATLAVPATAMTITGVAFTVTRAPVDALMRAAAVVAVGGGPDPDRAALGERQLPRRRRGTIITMTTVGVLTVDAKDDQGHIHIKKIKFNILAIKPK</sequence>
<dbReference type="InterPro" id="IPR035979">
    <property type="entry name" value="RBD_domain_sf"/>
</dbReference>
<reference evidence="13" key="1">
    <citation type="journal article" date="2020" name="Fungal Divers.">
        <title>Resolving the Mortierellaceae phylogeny through synthesis of multi-gene phylogenetics and phylogenomics.</title>
        <authorList>
            <person name="Vandepol N."/>
            <person name="Liber J."/>
            <person name="Desiro A."/>
            <person name="Na H."/>
            <person name="Kennedy M."/>
            <person name="Barry K."/>
            <person name="Grigoriev I.V."/>
            <person name="Miller A.N."/>
            <person name="O'Donnell K."/>
            <person name="Stajich J.E."/>
            <person name="Bonito G."/>
        </authorList>
    </citation>
    <scope>NUCLEOTIDE SEQUENCE</scope>
    <source>
        <strain evidence="13">NRRL 6426</strain>
    </source>
</reference>
<dbReference type="AlphaFoldDB" id="A0A9P5RT04"/>
<evidence type="ECO:0000256" key="7">
    <source>
        <dbReference type="ARBA" id="ARBA00023235"/>
    </source>
</evidence>
<accession>A0A9P5RT04</accession>
<dbReference type="Gene3D" id="3.30.70.330">
    <property type="match status" value="1"/>
</dbReference>
<dbReference type="OrthoDB" id="2083at2759"/>
<feature type="domain" description="PPIase cyclophilin-type" evidence="11">
    <location>
        <begin position="6"/>
        <end position="185"/>
    </location>
</feature>
<proteinExistence type="inferred from homology"/>
<comment type="subcellular location">
    <subcellularLocation>
        <location evidence="3 10">Nucleus</location>
    </subcellularLocation>
</comment>
<dbReference type="SUPFAM" id="SSF54928">
    <property type="entry name" value="RNA-binding domain, RBD"/>
    <property type="match status" value="1"/>
</dbReference>
<dbReference type="EMBL" id="JAAAUQ010000844">
    <property type="protein sequence ID" value="KAF9147244.1"/>
    <property type="molecule type" value="Genomic_DNA"/>
</dbReference>
<dbReference type="CDD" id="cd12235">
    <property type="entry name" value="RRM_PPIL4"/>
    <property type="match status" value="1"/>
</dbReference>
<keyword evidence="6 10" id="KW-0697">Rotamase</keyword>
<dbReference type="PROSITE" id="PS50102">
    <property type="entry name" value="RRM"/>
    <property type="match status" value="1"/>
</dbReference>
<name>A0A9P5RT04_9FUNG</name>
<keyword evidence="5 9" id="KW-0694">RNA-binding</keyword>
<dbReference type="InterPro" id="IPR029000">
    <property type="entry name" value="Cyclophilin-like_dom_sf"/>
</dbReference>
<comment type="function">
    <text evidence="2 10">PPIases accelerate the folding of proteins. It catalyzes the cis-trans isomerization of proline imidic peptide bonds in oligopeptides.</text>
</comment>
<evidence type="ECO:0000256" key="8">
    <source>
        <dbReference type="ARBA" id="ARBA00023242"/>
    </source>
</evidence>
<dbReference type="SUPFAM" id="SSF50891">
    <property type="entry name" value="Cyclophilin-like"/>
    <property type="match status" value="1"/>
</dbReference>
<evidence type="ECO:0000256" key="6">
    <source>
        <dbReference type="ARBA" id="ARBA00023110"/>
    </source>
</evidence>
<dbReference type="PANTHER" id="PTHR45843:SF1">
    <property type="entry name" value="PEPTIDYL-PROLYL CIS-TRANS ISOMERASE-LIKE 4"/>
    <property type="match status" value="1"/>
</dbReference>
<dbReference type="InterPro" id="IPR012677">
    <property type="entry name" value="Nucleotide-bd_a/b_plait_sf"/>
</dbReference>
<organism evidence="13 14">
    <name type="scientific">Linnemannia schmuckeri</name>
    <dbReference type="NCBI Taxonomy" id="64567"/>
    <lineage>
        <taxon>Eukaryota</taxon>
        <taxon>Fungi</taxon>
        <taxon>Fungi incertae sedis</taxon>
        <taxon>Mucoromycota</taxon>
        <taxon>Mortierellomycotina</taxon>
        <taxon>Mortierellomycetes</taxon>
        <taxon>Mortierellales</taxon>
        <taxon>Mortierellaceae</taxon>
        <taxon>Linnemannia</taxon>
    </lineage>
</organism>
<evidence type="ECO:0000256" key="3">
    <source>
        <dbReference type="ARBA" id="ARBA00004123"/>
    </source>
</evidence>
<dbReference type="CDD" id="cd01921">
    <property type="entry name" value="cyclophilin_RRM"/>
    <property type="match status" value="1"/>
</dbReference>
<gene>
    <name evidence="13" type="primary">PPIL4</name>
    <name evidence="13" type="ORF">BG015_011151</name>
</gene>
<dbReference type="FunFam" id="3.30.70.330:FF:000287">
    <property type="entry name" value="Peptidyl-prolyl cis-trans isomerase"/>
    <property type="match status" value="1"/>
</dbReference>
<dbReference type="SMART" id="SM00360">
    <property type="entry name" value="RRM"/>
    <property type="match status" value="1"/>
</dbReference>
<evidence type="ECO:0000259" key="12">
    <source>
        <dbReference type="PROSITE" id="PS50102"/>
    </source>
</evidence>
<evidence type="ECO:0000313" key="13">
    <source>
        <dbReference type="EMBL" id="KAF9147244.1"/>
    </source>
</evidence>
<comment type="catalytic activity">
    <reaction evidence="1 10">
        <text>[protein]-peptidylproline (omega=180) = [protein]-peptidylproline (omega=0)</text>
        <dbReference type="Rhea" id="RHEA:16237"/>
        <dbReference type="Rhea" id="RHEA-COMP:10747"/>
        <dbReference type="Rhea" id="RHEA-COMP:10748"/>
        <dbReference type="ChEBI" id="CHEBI:83833"/>
        <dbReference type="ChEBI" id="CHEBI:83834"/>
        <dbReference type="EC" id="5.2.1.8"/>
    </reaction>
</comment>
<dbReference type="FunFam" id="2.40.100.10:FF:000015">
    <property type="entry name" value="Peptidyl-prolyl cis-trans isomerase"/>
    <property type="match status" value="1"/>
</dbReference>